<dbReference type="Gene3D" id="1.25.40.10">
    <property type="entry name" value="Tetratricopeptide repeat domain"/>
    <property type="match status" value="1"/>
</dbReference>
<dbReference type="InterPro" id="IPR011990">
    <property type="entry name" value="TPR-like_helical_dom_sf"/>
</dbReference>
<dbReference type="AlphaFoldDB" id="A0A232M1L5"/>
<evidence type="ECO:0000313" key="2">
    <source>
        <dbReference type="Proteomes" id="UP000243515"/>
    </source>
</evidence>
<protein>
    <submittedName>
        <fullName evidence="1">Uncharacterized protein</fullName>
    </submittedName>
</protein>
<accession>A0A232M1L5</accession>
<dbReference type="Proteomes" id="UP000243515">
    <property type="component" value="Unassembled WGS sequence"/>
</dbReference>
<reference evidence="1 2" key="1">
    <citation type="journal article" date="2015" name="Environ. Microbiol.">
        <title>Metagenome sequence of Elaphomyces granulatus from sporocarp tissue reveals Ascomycota ectomycorrhizal fingerprints of genome expansion and a Proteobacteria-rich microbiome.</title>
        <authorList>
            <person name="Quandt C.A."/>
            <person name="Kohler A."/>
            <person name="Hesse C.N."/>
            <person name="Sharpton T.J."/>
            <person name="Martin F."/>
            <person name="Spatafora J.W."/>
        </authorList>
    </citation>
    <scope>NUCLEOTIDE SEQUENCE [LARGE SCALE GENOMIC DNA]</scope>
    <source>
        <strain evidence="1 2">OSC145934</strain>
    </source>
</reference>
<gene>
    <name evidence="1" type="ORF">Egran_02022</name>
</gene>
<dbReference type="OrthoDB" id="10543449at2759"/>
<proteinExistence type="predicted"/>
<organism evidence="1 2">
    <name type="scientific">Elaphomyces granulatus</name>
    <dbReference type="NCBI Taxonomy" id="519963"/>
    <lineage>
        <taxon>Eukaryota</taxon>
        <taxon>Fungi</taxon>
        <taxon>Dikarya</taxon>
        <taxon>Ascomycota</taxon>
        <taxon>Pezizomycotina</taxon>
        <taxon>Eurotiomycetes</taxon>
        <taxon>Eurotiomycetidae</taxon>
        <taxon>Eurotiales</taxon>
        <taxon>Elaphomycetaceae</taxon>
        <taxon>Elaphomyces</taxon>
    </lineage>
</organism>
<comment type="caution">
    <text evidence="1">The sequence shown here is derived from an EMBL/GenBank/DDBJ whole genome shotgun (WGS) entry which is preliminary data.</text>
</comment>
<keyword evidence="2" id="KW-1185">Reference proteome</keyword>
<feature type="non-terminal residue" evidence="1">
    <location>
        <position position="31"/>
    </location>
</feature>
<sequence length="31" mass="3363">MYQRVLQGYEKALGPGHTSTLDAVNNLGLLC</sequence>
<evidence type="ECO:0000313" key="1">
    <source>
        <dbReference type="EMBL" id="OXV10218.1"/>
    </source>
</evidence>
<dbReference type="EMBL" id="NPHW01003052">
    <property type="protein sequence ID" value="OXV10218.1"/>
    <property type="molecule type" value="Genomic_DNA"/>
</dbReference>
<name>A0A232M1L5_9EURO</name>